<dbReference type="NCBIfam" id="NF047386">
    <property type="entry name" value="T4SS_SepA_fam"/>
    <property type="match status" value="1"/>
</dbReference>
<evidence type="ECO:0000313" key="2">
    <source>
        <dbReference type="Proteomes" id="UP000269689"/>
    </source>
</evidence>
<gene>
    <name evidence="1" type="ORF">EDD53_1144</name>
</gene>
<dbReference type="AlphaFoldDB" id="A0A3N4V4F7"/>
<proteinExistence type="predicted"/>
<keyword evidence="2" id="KW-1185">Reference proteome</keyword>
<dbReference type="OrthoDB" id="7594189at2"/>
<reference evidence="1 2" key="1">
    <citation type="submission" date="2018-11" db="EMBL/GenBank/DDBJ databases">
        <title>Genomic Encyclopedia of Type Strains, Phase IV (KMG-IV): sequencing the most valuable type-strain genomes for metagenomic binning, comparative biology and taxonomic classification.</title>
        <authorList>
            <person name="Goeker M."/>
        </authorList>
    </citation>
    <scope>NUCLEOTIDE SEQUENCE [LARGE SCALE GENOMIC DNA]</scope>
    <source>
        <strain evidence="1 2">DSM 104731</strain>
    </source>
</reference>
<accession>A0A3N4V4F7</accession>
<dbReference type="EMBL" id="RKQK01000001">
    <property type="protein sequence ID" value="RPE72007.1"/>
    <property type="molecule type" value="Genomic_DNA"/>
</dbReference>
<evidence type="ECO:0000313" key="1">
    <source>
        <dbReference type="EMBL" id="RPE72007.1"/>
    </source>
</evidence>
<protein>
    <submittedName>
        <fullName evidence="1">Uncharacterized protein</fullName>
    </submittedName>
</protein>
<dbReference type="Proteomes" id="UP000269689">
    <property type="component" value="Unassembled WGS sequence"/>
</dbReference>
<comment type="caution">
    <text evidence="1">The sequence shown here is derived from an EMBL/GenBank/DDBJ whole genome shotgun (WGS) entry which is preliminary data.</text>
</comment>
<sequence>MTSINISKYAFQFLKDDAIAFVETEPKLVLDRIIRELLDYRTAKSSSNTEHLFGANDEISLTETKPVYVEIEGKPSLRPRLYWNYILADVINAASSKGLKIVDLDNLLQIKILQTTTQQKSIYLIESLGISFQGLDAERAYQNIRTLSIRFGININIGIKWYQKEKAQYPGQTAKISLP</sequence>
<name>A0A3N4V4F7_9RHOB</name>
<organism evidence="1 2">
    <name type="scientific">Pacificibacter maritimus</name>
    <dbReference type="NCBI Taxonomy" id="762213"/>
    <lineage>
        <taxon>Bacteria</taxon>
        <taxon>Pseudomonadati</taxon>
        <taxon>Pseudomonadota</taxon>
        <taxon>Alphaproteobacteria</taxon>
        <taxon>Rhodobacterales</taxon>
        <taxon>Roseobacteraceae</taxon>
        <taxon>Pacificibacter</taxon>
    </lineage>
</organism>
<dbReference type="RefSeq" id="WP_123792167.1">
    <property type="nucleotide sequence ID" value="NZ_RKQK01000001.1"/>
</dbReference>